<reference evidence="1 2" key="1">
    <citation type="journal article" date="2019" name="Environ. Microbiol.">
        <title>Species interactions and distinct microbial communities in high Arctic permafrost affected cryosols are associated with the CH4 and CO2 gas fluxes.</title>
        <authorList>
            <person name="Altshuler I."/>
            <person name="Hamel J."/>
            <person name="Turney S."/>
            <person name="Magnuson E."/>
            <person name="Levesque R."/>
            <person name="Greer C."/>
            <person name="Whyte L.G."/>
        </authorList>
    </citation>
    <scope>NUCLEOTIDE SEQUENCE [LARGE SCALE GENOMIC DNA]</scope>
    <source>
        <strain evidence="1 2">S5.20</strain>
    </source>
</reference>
<dbReference type="EMBL" id="RCZG01000004">
    <property type="protein sequence ID" value="TPG34659.1"/>
    <property type="molecule type" value="Genomic_DNA"/>
</dbReference>
<name>A0A502ECB8_9MYCO</name>
<organism evidence="1 2">
    <name type="scientific">Mycolicibacterium hodleri</name>
    <dbReference type="NCBI Taxonomy" id="49897"/>
    <lineage>
        <taxon>Bacteria</taxon>
        <taxon>Bacillati</taxon>
        <taxon>Actinomycetota</taxon>
        <taxon>Actinomycetes</taxon>
        <taxon>Mycobacteriales</taxon>
        <taxon>Mycobacteriaceae</taxon>
        <taxon>Mycolicibacterium</taxon>
    </lineage>
</organism>
<keyword evidence="2" id="KW-1185">Reference proteome</keyword>
<dbReference type="OrthoDB" id="7768239at2"/>
<gene>
    <name evidence="1" type="ORF">EAH80_11280</name>
</gene>
<proteinExistence type="predicted"/>
<accession>A0A502ECB8</accession>
<sequence length="91" mass="10145">MLRSGSSDPRAGLLKSFVTFDVARSLIFGALRNDRFVDDPEDFEDGSVGRMLFELITMCWPGSQLPSLRSRIVEDSSRFNAELQARFGVVG</sequence>
<comment type="caution">
    <text evidence="1">The sequence shown here is derived from an EMBL/GenBank/DDBJ whole genome shotgun (WGS) entry which is preliminary data.</text>
</comment>
<evidence type="ECO:0000313" key="1">
    <source>
        <dbReference type="EMBL" id="TPG34659.1"/>
    </source>
</evidence>
<protein>
    <submittedName>
        <fullName evidence="1">Uncharacterized protein</fullName>
    </submittedName>
</protein>
<dbReference type="AlphaFoldDB" id="A0A502ECB8"/>
<dbReference type="Proteomes" id="UP000320095">
    <property type="component" value="Unassembled WGS sequence"/>
</dbReference>
<evidence type="ECO:0000313" key="2">
    <source>
        <dbReference type="Proteomes" id="UP000320095"/>
    </source>
</evidence>